<dbReference type="AlphaFoldDB" id="A0A0C1RDI2"/>
<keyword evidence="1" id="KW-0328">Glycosyltransferase</keyword>
<dbReference type="STRING" id="1479485.DA73_0217030"/>
<dbReference type="GO" id="GO:0009252">
    <property type="term" value="P:peptidoglycan biosynthetic process"/>
    <property type="evidence" value="ECO:0007669"/>
    <property type="project" value="TreeGrafter"/>
</dbReference>
<evidence type="ECO:0000256" key="1">
    <source>
        <dbReference type="ARBA" id="ARBA00022676"/>
    </source>
</evidence>
<gene>
    <name evidence="3" type="ORF">DA73_0217030</name>
</gene>
<comment type="caution">
    <text evidence="3">The sequence shown here is derived from an EMBL/GenBank/DDBJ whole genome shotgun (WGS) entry which is preliminary data.</text>
</comment>
<dbReference type="GO" id="GO:0008955">
    <property type="term" value="F:peptidoglycan glycosyltransferase activity"/>
    <property type="evidence" value="ECO:0007669"/>
    <property type="project" value="TreeGrafter"/>
</dbReference>
<sequence length="122" mass="13136">MLAQGMVTTEEANRARRSQIEVSSRVCEAQAKTIAPYFYNAVFQELQAILGKELAAEGNYIVETQLDLDMQAKAEEALRNSVRQAGASIGYSQGAVVTLDASTGAVLAMVGGTDYKTSQFNH</sequence>
<dbReference type="PANTHER" id="PTHR32282">
    <property type="entry name" value="BINDING PROTEIN TRANSPEPTIDASE, PUTATIVE-RELATED"/>
    <property type="match status" value="1"/>
</dbReference>
<dbReference type="Gene3D" id="3.40.710.10">
    <property type="entry name" value="DD-peptidase/beta-lactamase superfamily"/>
    <property type="match status" value="1"/>
</dbReference>
<evidence type="ECO:0000256" key="2">
    <source>
        <dbReference type="ARBA" id="ARBA00022679"/>
    </source>
</evidence>
<dbReference type="GO" id="GO:0030288">
    <property type="term" value="C:outer membrane-bounded periplasmic space"/>
    <property type="evidence" value="ECO:0007669"/>
    <property type="project" value="TreeGrafter"/>
</dbReference>
<organism evidence="3">
    <name type="scientific">Tolypothrix bouteillei VB521301</name>
    <dbReference type="NCBI Taxonomy" id="1479485"/>
    <lineage>
        <taxon>Bacteria</taxon>
        <taxon>Bacillati</taxon>
        <taxon>Cyanobacteriota</taxon>
        <taxon>Cyanophyceae</taxon>
        <taxon>Nostocales</taxon>
        <taxon>Tolypothrichaceae</taxon>
        <taxon>Tolypothrix</taxon>
    </lineage>
</organism>
<reference evidence="3" key="1">
    <citation type="journal article" date="2015" name="Genome Announc.">
        <title>Draft Genome Sequence of Tolypothrix boutellei Strain VB521301.</title>
        <authorList>
            <person name="Chandrababunaidu M.M."/>
            <person name="Singh D."/>
            <person name="Sen D."/>
            <person name="Bhan S."/>
            <person name="Das S."/>
            <person name="Gupta A."/>
            <person name="Adhikary S.P."/>
            <person name="Tripathy S."/>
        </authorList>
    </citation>
    <scope>NUCLEOTIDE SEQUENCE</scope>
    <source>
        <strain evidence="3">VB521301</strain>
    </source>
</reference>
<proteinExistence type="predicted"/>
<dbReference type="PANTHER" id="PTHR32282:SF31">
    <property type="entry name" value="PEPTIDOGLYCAN GLYCOSYLTRANSFERASE"/>
    <property type="match status" value="1"/>
</dbReference>
<evidence type="ECO:0000313" key="3">
    <source>
        <dbReference type="EMBL" id="KIE10290.1"/>
    </source>
</evidence>
<keyword evidence="2" id="KW-0808">Transferase</keyword>
<dbReference type="EMBL" id="JHEG02000048">
    <property type="protein sequence ID" value="KIE10290.1"/>
    <property type="molecule type" value="Genomic_DNA"/>
</dbReference>
<protein>
    <recommendedName>
        <fullName evidence="4">Penicillin-binding protein transpeptidase domain-containing protein</fullName>
    </recommendedName>
</protein>
<name>A0A0C1RDI2_9CYAN</name>
<dbReference type="SUPFAM" id="SSF56601">
    <property type="entry name" value="beta-lactamase/transpeptidase-like"/>
    <property type="match status" value="1"/>
</dbReference>
<evidence type="ECO:0008006" key="4">
    <source>
        <dbReference type="Google" id="ProtNLM"/>
    </source>
</evidence>
<dbReference type="InterPro" id="IPR012338">
    <property type="entry name" value="Beta-lactam/transpept-like"/>
</dbReference>
<dbReference type="InterPro" id="IPR050396">
    <property type="entry name" value="Glycosyltr_51/Transpeptidase"/>
</dbReference>
<accession>A0A0C1RDI2</accession>